<protein>
    <submittedName>
        <fullName evidence="1">Uncharacterized protein</fullName>
    </submittedName>
</protein>
<dbReference type="Proteomes" id="UP001439008">
    <property type="component" value="Unassembled WGS sequence"/>
</dbReference>
<accession>A0ABV2ASC2</accession>
<keyword evidence="2" id="KW-1185">Reference proteome</keyword>
<evidence type="ECO:0000313" key="2">
    <source>
        <dbReference type="Proteomes" id="UP001439008"/>
    </source>
</evidence>
<comment type="caution">
    <text evidence="1">The sequence shown here is derived from an EMBL/GenBank/DDBJ whole genome shotgun (WGS) entry which is preliminary data.</text>
</comment>
<proteinExistence type="predicted"/>
<organism evidence="1 2">
    <name type="scientific">Bonamia ostreae</name>
    <dbReference type="NCBI Taxonomy" id="126728"/>
    <lineage>
        <taxon>Eukaryota</taxon>
        <taxon>Sar</taxon>
        <taxon>Rhizaria</taxon>
        <taxon>Endomyxa</taxon>
        <taxon>Ascetosporea</taxon>
        <taxon>Haplosporida</taxon>
        <taxon>Bonamia</taxon>
    </lineage>
</organism>
<evidence type="ECO:0000313" key="1">
    <source>
        <dbReference type="EMBL" id="MES1922379.1"/>
    </source>
</evidence>
<gene>
    <name evidence="1" type="ORF">MHBO_003886</name>
</gene>
<dbReference type="EMBL" id="JBDODL010002691">
    <property type="protein sequence ID" value="MES1922379.1"/>
    <property type="molecule type" value="Genomic_DNA"/>
</dbReference>
<sequence length="71" mass="7674">MPLLMDIGKLDSYSFALDPPKTTDRKMCEIRLIGVTAGVIVTKGSWTGGEVIVSSGVCSKSVCVLQQTERR</sequence>
<name>A0ABV2ASC2_9EUKA</name>
<reference evidence="1 2" key="1">
    <citation type="journal article" date="2024" name="BMC Biol.">
        <title>Comparative genomics of Ascetosporea gives new insight into the evolutionary basis for animal parasitism in Rhizaria.</title>
        <authorList>
            <person name="Hiltunen Thoren M."/>
            <person name="Onut-Brannstrom I."/>
            <person name="Alfjorden A."/>
            <person name="Peckova H."/>
            <person name="Swords F."/>
            <person name="Hooper C."/>
            <person name="Holzer A.S."/>
            <person name="Bass D."/>
            <person name="Burki F."/>
        </authorList>
    </citation>
    <scope>NUCLEOTIDE SEQUENCE [LARGE SCALE GENOMIC DNA]</scope>
    <source>
        <strain evidence="1">20-A016</strain>
    </source>
</reference>